<keyword evidence="3" id="KW-1185">Reference proteome</keyword>
<dbReference type="EMBL" id="JADXDR010000112">
    <property type="protein sequence ID" value="KAI7838941.1"/>
    <property type="molecule type" value="Genomic_DNA"/>
</dbReference>
<protein>
    <submittedName>
        <fullName evidence="2">Uncharacterized protein</fullName>
    </submittedName>
</protein>
<evidence type="ECO:0000256" key="1">
    <source>
        <dbReference type="SAM" id="SignalP"/>
    </source>
</evidence>
<feature type="signal peptide" evidence="1">
    <location>
        <begin position="1"/>
        <end position="22"/>
    </location>
</feature>
<comment type="caution">
    <text evidence="2">The sequence shown here is derived from an EMBL/GenBank/DDBJ whole genome shotgun (WGS) entry which is preliminary data.</text>
</comment>
<keyword evidence="1" id="KW-0732">Signal</keyword>
<proteinExistence type="predicted"/>
<name>A0AAD5GZZ8_9CHLO</name>
<evidence type="ECO:0000313" key="3">
    <source>
        <dbReference type="Proteomes" id="UP001205105"/>
    </source>
</evidence>
<dbReference type="AlphaFoldDB" id="A0AAD5GZZ8"/>
<evidence type="ECO:0000313" key="2">
    <source>
        <dbReference type="EMBL" id="KAI7838941.1"/>
    </source>
</evidence>
<dbReference type="Proteomes" id="UP001205105">
    <property type="component" value="Unassembled WGS sequence"/>
</dbReference>
<accession>A0AAD5GZZ8</accession>
<reference evidence="2" key="1">
    <citation type="submission" date="2020-11" db="EMBL/GenBank/DDBJ databases">
        <title>Chlorella ohadii genome sequencing and assembly.</title>
        <authorList>
            <person name="Murik O."/>
            <person name="Treves H."/>
            <person name="Kedem I."/>
            <person name="Shotland Y."/>
            <person name="Kaplan A."/>
        </authorList>
    </citation>
    <scope>NUCLEOTIDE SEQUENCE</scope>
    <source>
        <strain evidence="2">1</strain>
    </source>
</reference>
<feature type="chain" id="PRO_5042097907" evidence="1">
    <location>
        <begin position="23"/>
        <end position="172"/>
    </location>
</feature>
<sequence length="172" mass="17883">MRCLIALLAACLALAAIADARALIDPSTKQPGRRSLQQKLDRATVCPLIASDPDLSSMADAIRPGCALLRSPQAQQMLPQLASSMGISTADAQVVLSCICNGSRRRALAGASTQLTPALIAQLVAQYPELQSMVDSIRPFCGLLSSVDVAGMLAGQGFSPADVQALLTYICG</sequence>
<organism evidence="2 3">
    <name type="scientific">Chlorella ohadii</name>
    <dbReference type="NCBI Taxonomy" id="2649997"/>
    <lineage>
        <taxon>Eukaryota</taxon>
        <taxon>Viridiplantae</taxon>
        <taxon>Chlorophyta</taxon>
        <taxon>core chlorophytes</taxon>
        <taxon>Trebouxiophyceae</taxon>
        <taxon>Chlorellales</taxon>
        <taxon>Chlorellaceae</taxon>
        <taxon>Chlorella clade</taxon>
        <taxon>Chlorella</taxon>
    </lineage>
</organism>
<gene>
    <name evidence="2" type="ORF">COHA_007301</name>
</gene>